<evidence type="ECO:0000259" key="1">
    <source>
        <dbReference type="PROSITE" id="PS51184"/>
    </source>
</evidence>
<gene>
    <name evidence="2" type="ORF">AC578_5889</name>
</gene>
<reference evidence="2 3" key="1">
    <citation type="submission" date="2015-07" db="EMBL/GenBank/DDBJ databases">
        <title>Comparative genomics of the Sigatoka disease complex on banana suggests a link between parallel evolutionary changes in Pseudocercospora fijiensis and Pseudocercospora eumusae and increased virulence on the banana host.</title>
        <authorList>
            <person name="Chang T.-C."/>
            <person name="Salvucci A."/>
            <person name="Crous P.W."/>
            <person name="Stergiopoulos I."/>
        </authorList>
    </citation>
    <scope>NUCLEOTIDE SEQUENCE [LARGE SCALE GENOMIC DNA]</scope>
    <source>
        <strain evidence="2 3">CBS 114824</strain>
    </source>
</reference>
<comment type="caution">
    <text evidence="2">The sequence shown here is derived from an EMBL/GenBank/DDBJ whole genome shotgun (WGS) entry which is preliminary data.</text>
</comment>
<dbReference type="PROSITE" id="PS51184">
    <property type="entry name" value="JMJC"/>
    <property type="match status" value="1"/>
</dbReference>
<feature type="domain" description="JmjC" evidence="1">
    <location>
        <begin position="198"/>
        <end position="368"/>
    </location>
</feature>
<dbReference type="OrthoDB" id="3790934at2759"/>
<evidence type="ECO:0000313" key="3">
    <source>
        <dbReference type="Proteomes" id="UP000070133"/>
    </source>
</evidence>
<dbReference type="EMBL" id="LFZN01000086">
    <property type="protein sequence ID" value="KXS99769.1"/>
    <property type="molecule type" value="Genomic_DNA"/>
</dbReference>
<dbReference type="InterPro" id="IPR003347">
    <property type="entry name" value="JmjC_dom"/>
</dbReference>
<name>A0A139HBE5_9PEZI</name>
<sequence>MRAQSSSAGQDDGAASQRARCEEEGCSETAHHTHCKIPHCPLPVIKNYRDKRHNERHHIKCPHCAFQGSTRGLQQHRRECIATPSPSTSTGDALAETSLRAFLDSLDPEHSTYIGIPDQLLDSAQNLRSDPYHDPLGPKIFLDKDLARAVPGVMRVGIWVVGDGVRGSFKGEFWLNGEKQDSTQKLGDWVHQLFTDDPSAPLGRIMNYVPCPNSNAGAEEIAEHYRNTVQEHIPTILPDVQVDEVIVDKPDFLLIPRFSKSDIHYDNPGSISTVYTDKECAGAVKLWLFWPPSEARRMVQDDELVGDSALMTRLQDASFALQRRGESIFVPAGWLHWVYTLHSSVLYGGSVDIPGIGRPMMIQADTAMGMTKAEAVRMYVSNMRKVLENGREKHKDRNVQSMLDNLQRDAKYLRTSGIWNAGLIKALVEDVQRTGSCRICRVVGSVPERYTTSKNIQQHIVRAHFENQQG</sequence>
<evidence type="ECO:0000313" key="2">
    <source>
        <dbReference type="EMBL" id="KXS99769.1"/>
    </source>
</evidence>
<organism evidence="2 3">
    <name type="scientific">Pseudocercospora eumusae</name>
    <dbReference type="NCBI Taxonomy" id="321146"/>
    <lineage>
        <taxon>Eukaryota</taxon>
        <taxon>Fungi</taxon>
        <taxon>Dikarya</taxon>
        <taxon>Ascomycota</taxon>
        <taxon>Pezizomycotina</taxon>
        <taxon>Dothideomycetes</taxon>
        <taxon>Dothideomycetidae</taxon>
        <taxon>Mycosphaerellales</taxon>
        <taxon>Mycosphaerellaceae</taxon>
        <taxon>Pseudocercospora</taxon>
    </lineage>
</organism>
<keyword evidence="3" id="KW-1185">Reference proteome</keyword>
<dbReference type="SUPFAM" id="SSF51197">
    <property type="entry name" value="Clavaminate synthase-like"/>
    <property type="match status" value="1"/>
</dbReference>
<proteinExistence type="predicted"/>
<protein>
    <recommendedName>
        <fullName evidence="1">JmjC domain-containing protein</fullName>
    </recommendedName>
</protein>
<accession>A0A139HBE5</accession>
<dbReference type="AlphaFoldDB" id="A0A139HBE5"/>
<dbReference type="Gene3D" id="2.60.120.650">
    <property type="entry name" value="Cupin"/>
    <property type="match status" value="1"/>
</dbReference>
<dbReference type="Proteomes" id="UP000070133">
    <property type="component" value="Unassembled WGS sequence"/>
</dbReference>